<dbReference type="AlphaFoldDB" id="A0A0E9WSU4"/>
<dbReference type="EMBL" id="GBXM01015251">
    <property type="protein sequence ID" value="JAH93326.1"/>
    <property type="molecule type" value="Transcribed_RNA"/>
</dbReference>
<name>A0A0E9WSU4_ANGAN</name>
<proteinExistence type="predicted"/>
<reference evidence="1" key="2">
    <citation type="journal article" date="2015" name="Fish Shellfish Immunol.">
        <title>Early steps in the European eel (Anguilla anguilla)-Vibrio vulnificus interaction in the gills: Role of the RtxA13 toxin.</title>
        <authorList>
            <person name="Callol A."/>
            <person name="Pajuelo D."/>
            <person name="Ebbesson L."/>
            <person name="Teles M."/>
            <person name="MacKenzie S."/>
            <person name="Amaro C."/>
        </authorList>
    </citation>
    <scope>NUCLEOTIDE SEQUENCE</scope>
</reference>
<accession>A0A0E9WSU4</accession>
<sequence length="80" mass="9239">MAHDRAPLIYKILKSWDVLGKWELNKIHLIIGLFDLKNVNLMASRGFAKQGEQAEYIVCVSDLFPKLGTTTWTYTNRSLR</sequence>
<protein>
    <submittedName>
        <fullName evidence="1">Uncharacterized protein</fullName>
    </submittedName>
</protein>
<evidence type="ECO:0000313" key="1">
    <source>
        <dbReference type="EMBL" id="JAH93326.1"/>
    </source>
</evidence>
<reference evidence="1" key="1">
    <citation type="submission" date="2014-11" db="EMBL/GenBank/DDBJ databases">
        <authorList>
            <person name="Amaro Gonzalez C."/>
        </authorList>
    </citation>
    <scope>NUCLEOTIDE SEQUENCE</scope>
</reference>
<organism evidence="1">
    <name type="scientific">Anguilla anguilla</name>
    <name type="common">European freshwater eel</name>
    <name type="synonym">Muraena anguilla</name>
    <dbReference type="NCBI Taxonomy" id="7936"/>
    <lineage>
        <taxon>Eukaryota</taxon>
        <taxon>Metazoa</taxon>
        <taxon>Chordata</taxon>
        <taxon>Craniata</taxon>
        <taxon>Vertebrata</taxon>
        <taxon>Euteleostomi</taxon>
        <taxon>Actinopterygii</taxon>
        <taxon>Neopterygii</taxon>
        <taxon>Teleostei</taxon>
        <taxon>Anguilliformes</taxon>
        <taxon>Anguillidae</taxon>
        <taxon>Anguilla</taxon>
    </lineage>
</organism>